<dbReference type="STRING" id="1603886.GCA_001895165_01472"/>
<comment type="caution">
    <text evidence="1">The sequence shown here is derived from an EMBL/GenBank/DDBJ whole genome shotgun (WGS) entry which is preliminary data.</text>
</comment>
<dbReference type="RefSeq" id="WP_083570229.1">
    <property type="nucleotide sequence ID" value="NZ_BDIS01000019.1"/>
</dbReference>
<gene>
    <name evidence="1" type="ORF">BLEM_2137</name>
</gene>
<evidence type="ECO:0000313" key="1">
    <source>
        <dbReference type="EMBL" id="OZG59962.1"/>
    </source>
</evidence>
<reference evidence="1 2" key="1">
    <citation type="journal article" date="2017" name="BMC Genomics">
        <title>Comparative genomic and phylogenomic analyses of the Bifidobacteriaceae family.</title>
        <authorList>
            <person name="Lugli G.A."/>
            <person name="Milani C."/>
            <person name="Turroni F."/>
            <person name="Duranti S."/>
            <person name="Mancabelli L."/>
            <person name="Mangifesta M."/>
            <person name="Ferrario C."/>
            <person name="Modesto M."/>
            <person name="Mattarelli P."/>
            <person name="Jiri K."/>
            <person name="van Sinderen D."/>
            <person name="Ventura M."/>
        </authorList>
    </citation>
    <scope>NUCLEOTIDE SEQUENCE [LARGE SCALE GENOMIC DNA]</scope>
    <source>
        <strain evidence="1 2">DSM 28807</strain>
    </source>
</reference>
<dbReference type="Proteomes" id="UP000216352">
    <property type="component" value="Unassembled WGS sequence"/>
</dbReference>
<evidence type="ECO:0008006" key="3">
    <source>
        <dbReference type="Google" id="ProtNLM"/>
    </source>
</evidence>
<dbReference type="InterPro" id="IPR024211">
    <property type="entry name" value="DUF3841"/>
</dbReference>
<dbReference type="EMBL" id="MWWX01000019">
    <property type="protein sequence ID" value="OZG59962.1"/>
    <property type="molecule type" value="Genomic_DNA"/>
</dbReference>
<keyword evidence="2" id="KW-1185">Reference proteome</keyword>
<organism evidence="1 2">
    <name type="scientific">Bifidobacterium lemurum</name>
    <dbReference type="NCBI Taxonomy" id="1603886"/>
    <lineage>
        <taxon>Bacteria</taxon>
        <taxon>Bacillati</taxon>
        <taxon>Actinomycetota</taxon>
        <taxon>Actinomycetes</taxon>
        <taxon>Bifidobacteriales</taxon>
        <taxon>Bifidobacteriaceae</taxon>
        <taxon>Bifidobacterium</taxon>
    </lineage>
</organism>
<name>A0A261FLA5_9BIFI</name>
<proteinExistence type="predicted"/>
<sequence length="208" mass="24283">MELWTFQPWDAVERSLKEYGRYVPNPALSPYIGVDEAIGAKDERDGMEMRRVFGSAYRWIRDEMDRRGIARPADALTPVWAWARWTTPQGEARIRPDRRYTGFRECSDDDLIRLDVPSDRVLLTDLDGWHAVINRCPVPPAALPDEKLDEWLDETEHWTREQVAETWYRVVVSPDDMMGAAHAMVQATFWEIRPKDVVEVQKGRRIGR</sequence>
<dbReference type="AlphaFoldDB" id="A0A261FLA5"/>
<dbReference type="OrthoDB" id="286252at2"/>
<protein>
    <recommendedName>
        <fullName evidence="3">DUF3841 domain-containing protein</fullName>
    </recommendedName>
</protein>
<evidence type="ECO:0000313" key="2">
    <source>
        <dbReference type="Proteomes" id="UP000216352"/>
    </source>
</evidence>
<dbReference type="Pfam" id="PF12952">
    <property type="entry name" value="DUF3841"/>
    <property type="match status" value="1"/>
</dbReference>
<accession>A0A261FLA5</accession>